<feature type="domain" description="Ig-like" evidence="5">
    <location>
        <begin position="345"/>
        <end position="419"/>
    </location>
</feature>
<dbReference type="InterPro" id="IPR007110">
    <property type="entry name" value="Ig-like_dom"/>
</dbReference>
<dbReference type="PANTHER" id="PTHR12231:SF253">
    <property type="entry name" value="DPR-INTERACTING PROTEIN ETA, ISOFORM B-RELATED"/>
    <property type="match status" value="1"/>
</dbReference>
<protein>
    <recommendedName>
        <fullName evidence="5">Ig-like domain-containing protein</fullName>
    </recommendedName>
</protein>
<dbReference type="InterPro" id="IPR013783">
    <property type="entry name" value="Ig-like_fold"/>
</dbReference>
<dbReference type="Pfam" id="PF13927">
    <property type="entry name" value="Ig_3"/>
    <property type="match status" value="4"/>
</dbReference>
<feature type="domain" description="Ig-like" evidence="5">
    <location>
        <begin position="261"/>
        <end position="334"/>
    </location>
</feature>
<evidence type="ECO:0000256" key="2">
    <source>
        <dbReference type="ARBA" id="ARBA00022737"/>
    </source>
</evidence>
<proteinExistence type="predicted"/>
<keyword evidence="3" id="KW-1015">Disulfide bond</keyword>
<feature type="non-terminal residue" evidence="6">
    <location>
        <position position="1"/>
    </location>
</feature>
<dbReference type="SMART" id="SM00409">
    <property type="entry name" value="IG"/>
    <property type="match status" value="7"/>
</dbReference>
<dbReference type="SMART" id="SM00408">
    <property type="entry name" value="IGc2"/>
    <property type="match status" value="5"/>
</dbReference>
<evidence type="ECO:0000259" key="5">
    <source>
        <dbReference type="PROSITE" id="PS50835"/>
    </source>
</evidence>
<dbReference type="InterPro" id="IPR036179">
    <property type="entry name" value="Ig-like_dom_sf"/>
</dbReference>
<keyword evidence="1" id="KW-0732">Signal</keyword>
<dbReference type="InterPro" id="IPR003598">
    <property type="entry name" value="Ig_sub2"/>
</dbReference>
<feature type="domain" description="Ig-like" evidence="5">
    <location>
        <begin position="516"/>
        <end position="596"/>
    </location>
</feature>
<dbReference type="PROSITE" id="PS50835">
    <property type="entry name" value="IG_LIKE"/>
    <property type="match status" value="5"/>
</dbReference>
<keyword evidence="4" id="KW-0393">Immunoglobulin domain</keyword>
<dbReference type="AlphaFoldDB" id="A0A382B1X0"/>
<sequence length="735" mass="78756">IPNGRLALSLWLLGIAGIELCAQEVDVGPPRLTEPSFTQIVNPRGVASVAVRVEGEAPFSYNWYNSKKKEGDATTVTGEIATYKGNPDGSVNISLIIEDINEEDQGYYWVVVKNDHGEAKSIKAELDVNDPPKPKDDGVLIPPGEDGSVFFPVPNWSDDDGNPTGDVDATLPELDDPNASENALVRVCPDSMIMFSVAVIGATPFTFQWQKDGVDIPETNSNILLLKNITDKDEGGYRIVIKNVAGDLASGIVDLEVIDTPFITKHPAGATVDPGKPVSFEVDSDTKNARIQWLKDGLPIRGATDDVLQFTNINQSDEARYTAKVTNECASSISNAAVLVVNDPPMFVVFPKSTTGNPGESVTFRGLATGTQPISYQWRRDGNNLADEIATSLTLDNISSSDAGKFRIVASNSAGTAISPVAVLGVNHPPRIVVQPIAQTVDPEATITFRVIATGTAPLNYQWRKSGVNIPHETKPQLVLKKVDADDHGSYSVLVINVAGSVLSNPGLLKVNDVVPSITRQPEGATVNPGSRVTFVVSAKGTKPLAFQWKKDGNIIEDERSTELTIRSVGEKDEGVYSVGISNIAGEVASNPASLFVNNPPVIKVQPEGQEIFPDEEFKIRVVAEGTPPLNYEWYKNGTKISGATSSVFSISSVSESDQAVYWATVSNMAGSVTSEAAALGAIDLPPVILQHPENQEVNPGAGVRFYVSASGTAPLLYQWKKDGQLLEDKTDKNL</sequence>
<accession>A0A382B1X0</accession>
<dbReference type="PANTHER" id="PTHR12231">
    <property type="entry name" value="CTX-RELATED TYPE I TRANSMEMBRANE PROTEIN"/>
    <property type="match status" value="1"/>
</dbReference>
<feature type="domain" description="Ig-like" evidence="5">
    <location>
        <begin position="430"/>
        <end position="504"/>
    </location>
</feature>
<dbReference type="Gene3D" id="2.60.40.10">
    <property type="entry name" value="Immunoglobulins"/>
    <property type="match status" value="8"/>
</dbReference>
<reference evidence="6" key="1">
    <citation type="submission" date="2018-05" db="EMBL/GenBank/DDBJ databases">
        <authorList>
            <person name="Lanie J.A."/>
            <person name="Ng W.-L."/>
            <person name="Kazmierczak K.M."/>
            <person name="Andrzejewski T.M."/>
            <person name="Davidsen T.M."/>
            <person name="Wayne K.J."/>
            <person name="Tettelin H."/>
            <person name="Glass J.I."/>
            <person name="Rusch D."/>
            <person name="Podicherti R."/>
            <person name="Tsui H.-C.T."/>
            <person name="Winkler M.E."/>
        </authorList>
    </citation>
    <scope>NUCLEOTIDE SEQUENCE</scope>
</reference>
<evidence type="ECO:0000256" key="1">
    <source>
        <dbReference type="ARBA" id="ARBA00022729"/>
    </source>
</evidence>
<gene>
    <name evidence="6" type="ORF">METZ01_LOCUS160592</name>
</gene>
<dbReference type="InterPro" id="IPR003599">
    <property type="entry name" value="Ig_sub"/>
</dbReference>
<name>A0A382B1X0_9ZZZZ</name>
<evidence type="ECO:0000256" key="3">
    <source>
        <dbReference type="ARBA" id="ARBA00023157"/>
    </source>
</evidence>
<organism evidence="6">
    <name type="scientific">marine metagenome</name>
    <dbReference type="NCBI Taxonomy" id="408172"/>
    <lineage>
        <taxon>unclassified sequences</taxon>
        <taxon>metagenomes</taxon>
        <taxon>ecological metagenomes</taxon>
    </lineage>
</organism>
<dbReference type="InterPro" id="IPR051170">
    <property type="entry name" value="Neural/epithelial_adhesion"/>
</dbReference>
<feature type="non-terminal residue" evidence="6">
    <location>
        <position position="735"/>
    </location>
</feature>
<dbReference type="SUPFAM" id="SSF48726">
    <property type="entry name" value="Immunoglobulin"/>
    <property type="match status" value="8"/>
</dbReference>
<evidence type="ECO:0000313" key="6">
    <source>
        <dbReference type="EMBL" id="SVB07738.1"/>
    </source>
</evidence>
<feature type="domain" description="Ig-like" evidence="5">
    <location>
        <begin position="600"/>
        <end position="681"/>
    </location>
</feature>
<evidence type="ECO:0000256" key="4">
    <source>
        <dbReference type="ARBA" id="ARBA00023319"/>
    </source>
</evidence>
<dbReference type="EMBL" id="UINC01027826">
    <property type="protein sequence ID" value="SVB07738.1"/>
    <property type="molecule type" value="Genomic_DNA"/>
</dbReference>
<keyword evidence="2" id="KW-0677">Repeat</keyword>